<evidence type="ECO:0000259" key="5">
    <source>
        <dbReference type="Pfam" id="PF13515"/>
    </source>
</evidence>
<dbReference type="RefSeq" id="WP_168541252.1">
    <property type="nucleotide sequence ID" value="NZ_JAAWWP010000013.1"/>
</dbReference>
<gene>
    <name evidence="6" type="ORF">HFV08_20735</name>
</gene>
<dbReference type="InterPro" id="IPR049453">
    <property type="entry name" value="Memb_transporter_dom"/>
</dbReference>
<keyword evidence="3" id="KW-1133">Transmembrane helix</keyword>
<dbReference type="EMBL" id="JAAWWP010000013">
    <property type="protein sequence ID" value="NKI43627.1"/>
    <property type="molecule type" value="Genomic_DNA"/>
</dbReference>
<keyword evidence="2" id="KW-0812">Transmembrane</keyword>
<evidence type="ECO:0000256" key="2">
    <source>
        <dbReference type="ARBA" id="ARBA00022692"/>
    </source>
</evidence>
<comment type="subcellular location">
    <subcellularLocation>
        <location evidence="1">Membrane</location>
        <topology evidence="1">Multi-pass membrane protein</topology>
    </subcellularLocation>
</comment>
<keyword evidence="7" id="KW-1185">Reference proteome</keyword>
<reference evidence="6 7" key="1">
    <citation type="submission" date="2020-04" db="EMBL/GenBank/DDBJ databases">
        <title>Phylogenetic Diversity and Antibacterial Activity against Ralstonia solanacearum of Endophytic Actinomycete Isolated from Moss.</title>
        <authorList>
            <person name="Zhuang X."/>
        </authorList>
    </citation>
    <scope>NUCLEOTIDE SEQUENCE [LARGE SCALE GENOMIC DNA]</scope>
    <source>
        <strain evidence="6 7">LD120</strain>
    </source>
</reference>
<sequence length="399" mass="42514">MNPLKRLRGAARADLAGLRGPMETAGLDAWQRLTTNFWPVLQQALAAGAAWYLARHVVDHHLPLFAPIATIVALNAPRGERGVNAVRLMLGVSVGILLGEASMAVIGGHGYLTLGAAVFASMLAALVLGGERIVIAQASVSAIIAIATGTEEAGPQRLTDALIGTGVAIVVTQFLLPADPVVLLHSAQKAFLKELSDSLYVTARDLDRADNSLSEKSLEQQRAVHNRLVELGVVRISSVDTARRSPVWWRRKDRIVHESEHMGRLEVLGGSCLMLTRVAVSEGEEGRSRLAPVVSDLASILGRLAKDPGDVGTRQRAANRMLDLSRHMAEFADAPGAPAADSWPVVRLIAADVMMFAGVDEDEAYAAAHEGAEQLGFPAPSVSPLKPMIKSTPLDKYTP</sequence>
<proteinExistence type="predicted"/>
<dbReference type="Pfam" id="PF13515">
    <property type="entry name" value="FUSC_2"/>
    <property type="match status" value="1"/>
</dbReference>
<evidence type="ECO:0000313" key="6">
    <source>
        <dbReference type="EMBL" id="NKI43627.1"/>
    </source>
</evidence>
<keyword evidence="4" id="KW-0472">Membrane</keyword>
<protein>
    <submittedName>
        <fullName evidence="6">Aromatic acid exporter family protein</fullName>
    </submittedName>
</protein>
<evidence type="ECO:0000313" key="7">
    <source>
        <dbReference type="Proteomes" id="UP000772196"/>
    </source>
</evidence>
<name>A0ABX1H6D8_9ACTN</name>
<evidence type="ECO:0000256" key="4">
    <source>
        <dbReference type="ARBA" id="ARBA00023136"/>
    </source>
</evidence>
<comment type="caution">
    <text evidence="6">The sequence shown here is derived from an EMBL/GenBank/DDBJ whole genome shotgun (WGS) entry which is preliminary data.</text>
</comment>
<organism evidence="6 7">
    <name type="scientific">Streptomyces physcomitrii</name>
    <dbReference type="NCBI Taxonomy" id="2724184"/>
    <lineage>
        <taxon>Bacteria</taxon>
        <taxon>Bacillati</taxon>
        <taxon>Actinomycetota</taxon>
        <taxon>Actinomycetes</taxon>
        <taxon>Kitasatosporales</taxon>
        <taxon>Streptomycetaceae</taxon>
        <taxon>Streptomyces</taxon>
    </lineage>
</organism>
<evidence type="ECO:0000256" key="3">
    <source>
        <dbReference type="ARBA" id="ARBA00022989"/>
    </source>
</evidence>
<accession>A0ABX1H6D8</accession>
<feature type="domain" description="Integral membrane bound transporter" evidence="5">
    <location>
        <begin position="50"/>
        <end position="171"/>
    </location>
</feature>
<dbReference type="Proteomes" id="UP000772196">
    <property type="component" value="Unassembled WGS sequence"/>
</dbReference>
<evidence type="ECO:0000256" key="1">
    <source>
        <dbReference type="ARBA" id="ARBA00004141"/>
    </source>
</evidence>